<comment type="caution">
    <text evidence="2">The sequence shown here is derived from an EMBL/GenBank/DDBJ whole genome shotgun (WGS) entry which is preliminary data.</text>
</comment>
<proteinExistence type="predicted"/>
<protein>
    <submittedName>
        <fullName evidence="2">Uncharacterized protein</fullName>
    </submittedName>
</protein>
<dbReference type="Proteomes" id="UP000663848">
    <property type="component" value="Unassembled WGS sequence"/>
</dbReference>
<evidence type="ECO:0000313" key="3">
    <source>
        <dbReference type="Proteomes" id="UP000663848"/>
    </source>
</evidence>
<feature type="compositionally biased region" description="Polar residues" evidence="1">
    <location>
        <begin position="26"/>
        <end position="53"/>
    </location>
</feature>
<accession>A0A822B547</accession>
<evidence type="ECO:0000313" key="2">
    <source>
        <dbReference type="EMBL" id="CAF5007637.1"/>
    </source>
</evidence>
<sequence>MISPDELDENTEQTRSKPTTDKKISPSKTRTQTNIIQSPIKTSTLPMNKTANGENRKSTSKVSRTSKSISQSRSRSPNRTTNKRLKESIIKHSYKI</sequence>
<organism evidence="2 3">
    <name type="scientific">Rotaria socialis</name>
    <dbReference type="NCBI Taxonomy" id="392032"/>
    <lineage>
        <taxon>Eukaryota</taxon>
        <taxon>Metazoa</taxon>
        <taxon>Spiralia</taxon>
        <taxon>Gnathifera</taxon>
        <taxon>Rotifera</taxon>
        <taxon>Eurotatoria</taxon>
        <taxon>Bdelloidea</taxon>
        <taxon>Philodinida</taxon>
        <taxon>Philodinidae</taxon>
        <taxon>Rotaria</taxon>
    </lineage>
</organism>
<feature type="compositionally biased region" description="Basic and acidic residues" evidence="1">
    <location>
        <begin position="12"/>
        <end position="24"/>
    </location>
</feature>
<name>A0A822B547_9BILA</name>
<reference evidence="2" key="1">
    <citation type="submission" date="2021-02" db="EMBL/GenBank/DDBJ databases">
        <authorList>
            <person name="Nowell W R."/>
        </authorList>
    </citation>
    <scope>NUCLEOTIDE SEQUENCE</scope>
</reference>
<dbReference type="EMBL" id="CAJOBR010034618">
    <property type="protein sequence ID" value="CAF5007637.1"/>
    <property type="molecule type" value="Genomic_DNA"/>
</dbReference>
<dbReference type="AlphaFoldDB" id="A0A822B547"/>
<feature type="compositionally biased region" description="Low complexity" evidence="1">
    <location>
        <begin position="60"/>
        <end position="75"/>
    </location>
</feature>
<feature type="compositionally biased region" description="Acidic residues" evidence="1">
    <location>
        <begin position="1"/>
        <end position="11"/>
    </location>
</feature>
<evidence type="ECO:0000256" key="1">
    <source>
        <dbReference type="SAM" id="MobiDB-lite"/>
    </source>
</evidence>
<feature type="region of interest" description="Disordered" evidence="1">
    <location>
        <begin position="1"/>
        <end position="96"/>
    </location>
</feature>
<gene>
    <name evidence="2" type="ORF">QYT958_LOCUS38774</name>
</gene>
<feature type="non-terminal residue" evidence="2">
    <location>
        <position position="96"/>
    </location>
</feature>